<dbReference type="GO" id="GO:0046872">
    <property type="term" value="F:metal ion binding"/>
    <property type="evidence" value="ECO:0007669"/>
    <property type="project" value="UniProtKB-UniRule"/>
</dbReference>
<evidence type="ECO:0000313" key="14">
    <source>
        <dbReference type="EMBL" id="KAF2435263.1"/>
    </source>
</evidence>
<evidence type="ECO:0000256" key="3">
    <source>
        <dbReference type="ARBA" id="ARBA00004239"/>
    </source>
</evidence>
<feature type="binding site" evidence="11">
    <location>
        <position position="627"/>
    </location>
    <ligand>
        <name>Ca(2+)</name>
        <dbReference type="ChEBI" id="CHEBI:29108"/>
    </ligand>
</feature>
<feature type="active site" description="Charge relay system" evidence="11">
    <location>
        <position position="300"/>
    </location>
</feature>
<feature type="binding site" evidence="11">
    <location>
        <position position="608"/>
    </location>
    <ligand>
        <name>Ca(2+)</name>
        <dbReference type="ChEBI" id="CHEBI:29108"/>
    </ligand>
</feature>
<evidence type="ECO:0000256" key="4">
    <source>
        <dbReference type="ARBA" id="ARBA00012462"/>
    </source>
</evidence>
<organism evidence="14 15">
    <name type="scientific">Tothia fuscella</name>
    <dbReference type="NCBI Taxonomy" id="1048955"/>
    <lineage>
        <taxon>Eukaryota</taxon>
        <taxon>Fungi</taxon>
        <taxon>Dikarya</taxon>
        <taxon>Ascomycota</taxon>
        <taxon>Pezizomycotina</taxon>
        <taxon>Dothideomycetes</taxon>
        <taxon>Pleosporomycetidae</taxon>
        <taxon>Venturiales</taxon>
        <taxon>Cylindrosympodiaceae</taxon>
        <taxon>Tothia</taxon>
    </lineage>
</organism>
<dbReference type="InterPro" id="IPR030400">
    <property type="entry name" value="Sedolisin_dom"/>
</dbReference>
<keyword evidence="7 11" id="KW-0378">Hydrolase</keyword>
<keyword evidence="10" id="KW-0865">Zymogen</keyword>
<evidence type="ECO:0000259" key="13">
    <source>
        <dbReference type="PROSITE" id="PS51695"/>
    </source>
</evidence>
<dbReference type="EMBL" id="MU007014">
    <property type="protein sequence ID" value="KAF2435263.1"/>
    <property type="molecule type" value="Genomic_DNA"/>
</dbReference>
<dbReference type="CDD" id="cd11377">
    <property type="entry name" value="Pro-peptidase_S53"/>
    <property type="match status" value="1"/>
</dbReference>
<feature type="domain" description="Peptidase S53" evidence="13">
    <location>
        <begin position="219"/>
        <end position="649"/>
    </location>
</feature>
<feature type="binding site" evidence="11">
    <location>
        <position position="629"/>
    </location>
    <ligand>
        <name>Ca(2+)</name>
        <dbReference type="ChEBI" id="CHEBI:29108"/>
    </ligand>
</feature>
<keyword evidence="9 11" id="KW-0106">Calcium</keyword>
<dbReference type="InterPro" id="IPR000209">
    <property type="entry name" value="Peptidase_S8/S53_dom"/>
</dbReference>
<comment type="subcellular location">
    <subcellularLocation>
        <location evidence="3">Secreted</location>
        <location evidence="3">Extracellular space</location>
    </subcellularLocation>
</comment>
<dbReference type="Pfam" id="PF00082">
    <property type="entry name" value="Peptidase_S8"/>
    <property type="match status" value="1"/>
</dbReference>
<dbReference type="InterPro" id="IPR015366">
    <property type="entry name" value="S53_propep"/>
</dbReference>
<evidence type="ECO:0000313" key="15">
    <source>
        <dbReference type="Proteomes" id="UP000800235"/>
    </source>
</evidence>
<feature type="chain" id="PRO_5040402591" description="tripeptidyl-peptidase II" evidence="12">
    <location>
        <begin position="20"/>
        <end position="650"/>
    </location>
</feature>
<evidence type="ECO:0000256" key="12">
    <source>
        <dbReference type="SAM" id="SignalP"/>
    </source>
</evidence>
<dbReference type="GO" id="GO:0008240">
    <property type="term" value="F:tripeptidyl-peptidase activity"/>
    <property type="evidence" value="ECO:0007669"/>
    <property type="project" value="UniProtKB-EC"/>
</dbReference>
<comment type="cofactor">
    <cofactor evidence="11">
        <name>Ca(2+)</name>
        <dbReference type="ChEBI" id="CHEBI:29108"/>
    </cofactor>
    <text evidence="11">Binds 1 Ca(2+) ion per subunit.</text>
</comment>
<evidence type="ECO:0000256" key="5">
    <source>
        <dbReference type="ARBA" id="ARBA00022670"/>
    </source>
</evidence>
<dbReference type="Pfam" id="PF09286">
    <property type="entry name" value="Pro-kuma_activ"/>
    <property type="match status" value="1"/>
</dbReference>
<dbReference type="CDD" id="cd04056">
    <property type="entry name" value="Peptidases_S53"/>
    <property type="match status" value="1"/>
</dbReference>
<comment type="caution">
    <text evidence="14">The sequence shown here is derived from an EMBL/GenBank/DDBJ whole genome shotgun (WGS) entry which is preliminary data.</text>
</comment>
<keyword evidence="6 11" id="KW-0479">Metal-binding</keyword>
<feature type="binding site" evidence="11">
    <location>
        <position position="607"/>
    </location>
    <ligand>
        <name>Ca(2+)</name>
        <dbReference type="ChEBI" id="CHEBI:29108"/>
    </ligand>
</feature>
<dbReference type="SMART" id="SM00944">
    <property type="entry name" value="Pro-kuma_activ"/>
    <property type="match status" value="1"/>
</dbReference>
<evidence type="ECO:0000256" key="9">
    <source>
        <dbReference type="ARBA" id="ARBA00022837"/>
    </source>
</evidence>
<dbReference type="GO" id="GO:0004252">
    <property type="term" value="F:serine-type endopeptidase activity"/>
    <property type="evidence" value="ECO:0007669"/>
    <property type="project" value="UniProtKB-UniRule"/>
</dbReference>
<feature type="active site" description="Charge relay system" evidence="11">
    <location>
        <position position="296"/>
    </location>
</feature>
<sequence>MIPIAWLLTTCLSIVAVIASNRQHTVHERRATTTSIWTKRSFMNKEATLPIRIALTQRNLETAEGLIRSVSDPASPQYAQYWTPQAVAQQFAPSQATVDEVADWLNTSGISHTRLRRSHSGTELYFHASVDEVETLLGTKYHVYENKHTGEIVGGCDEYSVPGAVREHIDFITPTVHHDHRLELRNSKRLEQSPSPHLLPRDLNILGGANASFPGCDQLITPECLRSLYHIPIDNTTHPNNSFGIIQITPTSYLPEDLDLFFQQFGPTMVGNRPKLESIDGGFLQDFVKIFNFNSEPDLDLEYAMSLTSPMNITNYQVGDMWHIGNMNHFLAAVDQAYCGALDPTFDPVYPDATPAVSPFPGGYNSSDCGTHRPTKVISVSYTHDEIEYTPAYARRQCHEYLKLGLQGITVVFASGDSGTAGNRGQCLDPTTGQPSNNTNVRGIYNPSFPSTCPWVTSVGGTQLPPNASVSDIEVAFDIVITNTFNGSTTRALLSSGGGFSNLFSTPWYQASNVKSYLDREYVQLRDKNSLFHSSGSSRGYPDVAANAWAHVTAVDGTFRKVYGTSAAAPVFASIIAKINDMRLSMGKAPVGFINPVMYANPEVLNDIVNGTNYGCADEKAFPVGQGWDPVTGLGTPDFVKMKELYLRLP</sequence>
<dbReference type="SUPFAM" id="SSF52743">
    <property type="entry name" value="Subtilisin-like"/>
    <property type="match status" value="1"/>
</dbReference>
<dbReference type="Proteomes" id="UP000800235">
    <property type="component" value="Unassembled WGS sequence"/>
</dbReference>
<dbReference type="GO" id="GO:0006508">
    <property type="term" value="P:proteolysis"/>
    <property type="evidence" value="ECO:0007669"/>
    <property type="project" value="UniProtKB-KW"/>
</dbReference>
<keyword evidence="5 11" id="KW-0645">Protease</keyword>
<evidence type="ECO:0000256" key="1">
    <source>
        <dbReference type="ARBA" id="ARBA00001910"/>
    </source>
</evidence>
<dbReference type="OrthoDB" id="409122at2759"/>
<protein>
    <recommendedName>
        <fullName evidence="4">tripeptidyl-peptidase II</fullName>
        <ecNumber evidence="4">3.4.14.10</ecNumber>
    </recommendedName>
</protein>
<evidence type="ECO:0000256" key="7">
    <source>
        <dbReference type="ARBA" id="ARBA00022801"/>
    </source>
</evidence>
<evidence type="ECO:0000256" key="6">
    <source>
        <dbReference type="ARBA" id="ARBA00022723"/>
    </source>
</evidence>
<comment type="function">
    <text evidence="2">Secreted tripeptidyl-peptidase which degrades proteins at acidic pHs and is involved in virulence.</text>
</comment>
<keyword evidence="12" id="KW-0732">Signal</keyword>
<evidence type="ECO:0000256" key="8">
    <source>
        <dbReference type="ARBA" id="ARBA00022825"/>
    </source>
</evidence>
<name>A0A9P4U3Q3_9PEZI</name>
<comment type="catalytic activity">
    <reaction evidence="1">
        <text>Release of an N-terminal tripeptide from a polypeptide.</text>
        <dbReference type="EC" id="3.4.14.10"/>
    </reaction>
</comment>
<dbReference type="PROSITE" id="PS51695">
    <property type="entry name" value="SEDOLISIN"/>
    <property type="match status" value="1"/>
</dbReference>
<proteinExistence type="predicted"/>
<dbReference type="AlphaFoldDB" id="A0A9P4U3Q3"/>
<dbReference type="PANTHER" id="PTHR14218">
    <property type="entry name" value="PROTEASE S8 TRIPEPTIDYL PEPTIDASE I CLN2"/>
    <property type="match status" value="1"/>
</dbReference>
<evidence type="ECO:0000256" key="11">
    <source>
        <dbReference type="PROSITE-ProRule" id="PRU01032"/>
    </source>
</evidence>
<dbReference type="InterPro" id="IPR050819">
    <property type="entry name" value="Tripeptidyl-peptidase_I"/>
</dbReference>
<dbReference type="GO" id="GO:0005576">
    <property type="term" value="C:extracellular region"/>
    <property type="evidence" value="ECO:0007669"/>
    <property type="project" value="UniProtKB-SubCell"/>
</dbReference>
<gene>
    <name evidence="14" type="ORF">EJ08DRAFT_581084</name>
</gene>
<dbReference type="Gene3D" id="3.40.50.200">
    <property type="entry name" value="Peptidase S8/S53 domain"/>
    <property type="match status" value="1"/>
</dbReference>
<feature type="active site" description="Charge relay system" evidence="11">
    <location>
        <position position="566"/>
    </location>
</feature>
<dbReference type="PANTHER" id="PTHR14218:SF19">
    <property type="entry name" value="SERINE PROTEASE AORO, PUTATIVE (AFU_ORTHOLOGUE AFUA_6G10250)-RELATED"/>
    <property type="match status" value="1"/>
</dbReference>
<dbReference type="EC" id="3.4.14.10" evidence="4"/>
<reference evidence="14" key="1">
    <citation type="journal article" date="2020" name="Stud. Mycol.">
        <title>101 Dothideomycetes genomes: a test case for predicting lifestyles and emergence of pathogens.</title>
        <authorList>
            <person name="Haridas S."/>
            <person name="Albert R."/>
            <person name="Binder M."/>
            <person name="Bloem J."/>
            <person name="Labutti K."/>
            <person name="Salamov A."/>
            <person name="Andreopoulos B."/>
            <person name="Baker S."/>
            <person name="Barry K."/>
            <person name="Bills G."/>
            <person name="Bluhm B."/>
            <person name="Cannon C."/>
            <person name="Castanera R."/>
            <person name="Culley D."/>
            <person name="Daum C."/>
            <person name="Ezra D."/>
            <person name="Gonzalez J."/>
            <person name="Henrissat B."/>
            <person name="Kuo A."/>
            <person name="Liang C."/>
            <person name="Lipzen A."/>
            <person name="Lutzoni F."/>
            <person name="Magnuson J."/>
            <person name="Mondo S."/>
            <person name="Nolan M."/>
            <person name="Ohm R."/>
            <person name="Pangilinan J."/>
            <person name="Park H.-J."/>
            <person name="Ramirez L."/>
            <person name="Alfaro M."/>
            <person name="Sun H."/>
            <person name="Tritt A."/>
            <person name="Yoshinaga Y."/>
            <person name="Zwiers L.-H."/>
            <person name="Turgeon B."/>
            <person name="Goodwin S."/>
            <person name="Spatafora J."/>
            <person name="Crous P."/>
            <person name="Grigoriev I."/>
        </authorList>
    </citation>
    <scope>NUCLEOTIDE SEQUENCE</scope>
    <source>
        <strain evidence="14">CBS 130266</strain>
    </source>
</reference>
<feature type="signal peptide" evidence="12">
    <location>
        <begin position="1"/>
        <end position="19"/>
    </location>
</feature>
<dbReference type="SUPFAM" id="SSF54897">
    <property type="entry name" value="Protease propeptides/inhibitors"/>
    <property type="match status" value="1"/>
</dbReference>
<keyword evidence="8 11" id="KW-0720">Serine protease</keyword>
<accession>A0A9P4U3Q3</accession>
<dbReference type="InterPro" id="IPR036852">
    <property type="entry name" value="Peptidase_S8/S53_dom_sf"/>
</dbReference>
<evidence type="ECO:0000256" key="2">
    <source>
        <dbReference type="ARBA" id="ARBA00002451"/>
    </source>
</evidence>
<keyword evidence="15" id="KW-1185">Reference proteome</keyword>
<evidence type="ECO:0000256" key="10">
    <source>
        <dbReference type="ARBA" id="ARBA00023145"/>
    </source>
</evidence>